<name>A0A9D4QBB4_RHISA</name>
<comment type="caution">
    <text evidence="2">The sequence shown here is derived from an EMBL/GenBank/DDBJ whole genome shotgun (WGS) entry which is preliminary data.</text>
</comment>
<reference evidence="2" key="2">
    <citation type="submission" date="2021-09" db="EMBL/GenBank/DDBJ databases">
        <authorList>
            <person name="Jia N."/>
            <person name="Wang J."/>
            <person name="Shi W."/>
            <person name="Du L."/>
            <person name="Sun Y."/>
            <person name="Zhan W."/>
            <person name="Jiang J."/>
            <person name="Wang Q."/>
            <person name="Zhang B."/>
            <person name="Ji P."/>
            <person name="Sakyi L.B."/>
            <person name="Cui X."/>
            <person name="Yuan T."/>
            <person name="Jiang B."/>
            <person name="Yang W."/>
            <person name="Lam T.T.-Y."/>
            <person name="Chang Q."/>
            <person name="Ding S."/>
            <person name="Wang X."/>
            <person name="Zhu J."/>
            <person name="Ruan X."/>
            <person name="Zhao L."/>
            <person name="Wei J."/>
            <person name="Que T."/>
            <person name="Du C."/>
            <person name="Cheng J."/>
            <person name="Dai P."/>
            <person name="Han X."/>
            <person name="Huang E."/>
            <person name="Gao Y."/>
            <person name="Liu J."/>
            <person name="Shao H."/>
            <person name="Ye R."/>
            <person name="Li L."/>
            <person name="Wei W."/>
            <person name="Wang X."/>
            <person name="Wang C."/>
            <person name="Huo Q."/>
            <person name="Li W."/>
            <person name="Guo W."/>
            <person name="Chen H."/>
            <person name="Chen S."/>
            <person name="Zhou L."/>
            <person name="Zhou L."/>
            <person name="Ni X."/>
            <person name="Tian J."/>
            <person name="Zhou Y."/>
            <person name="Sheng Y."/>
            <person name="Liu T."/>
            <person name="Pan Y."/>
            <person name="Xia L."/>
            <person name="Li J."/>
            <person name="Zhao F."/>
            <person name="Cao W."/>
        </authorList>
    </citation>
    <scope>NUCLEOTIDE SEQUENCE</scope>
    <source>
        <strain evidence="2">Rsan-2018</strain>
        <tissue evidence="2">Larvae</tissue>
    </source>
</reference>
<evidence type="ECO:0000256" key="1">
    <source>
        <dbReference type="SAM" id="MobiDB-lite"/>
    </source>
</evidence>
<organism evidence="2 3">
    <name type="scientific">Rhipicephalus sanguineus</name>
    <name type="common">Brown dog tick</name>
    <name type="synonym">Ixodes sanguineus</name>
    <dbReference type="NCBI Taxonomy" id="34632"/>
    <lineage>
        <taxon>Eukaryota</taxon>
        <taxon>Metazoa</taxon>
        <taxon>Ecdysozoa</taxon>
        <taxon>Arthropoda</taxon>
        <taxon>Chelicerata</taxon>
        <taxon>Arachnida</taxon>
        <taxon>Acari</taxon>
        <taxon>Parasitiformes</taxon>
        <taxon>Ixodida</taxon>
        <taxon>Ixodoidea</taxon>
        <taxon>Ixodidae</taxon>
        <taxon>Rhipicephalinae</taxon>
        <taxon>Rhipicephalus</taxon>
        <taxon>Rhipicephalus</taxon>
    </lineage>
</organism>
<dbReference type="Proteomes" id="UP000821837">
    <property type="component" value="Chromosome 11"/>
</dbReference>
<reference evidence="2" key="1">
    <citation type="journal article" date="2020" name="Cell">
        <title>Large-Scale Comparative Analyses of Tick Genomes Elucidate Their Genetic Diversity and Vector Capacities.</title>
        <authorList>
            <consortium name="Tick Genome and Microbiome Consortium (TIGMIC)"/>
            <person name="Jia N."/>
            <person name="Wang J."/>
            <person name="Shi W."/>
            <person name="Du L."/>
            <person name="Sun Y."/>
            <person name="Zhan W."/>
            <person name="Jiang J.F."/>
            <person name="Wang Q."/>
            <person name="Zhang B."/>
            <person name="Ji P."/>
            <person name="Bell-Sakyi L."/>
            <person name="Cui X.M."/>
            <person name="Yuan T.T."/>
            <person name="Jiang B.G."/>
            <person name="Yang W.F."/>
            <person name="Lam T.T."/>
            <person name="Chang Q.C."/>
            <person name="Ding S.J."/>
            <person name="Wang X.J."/>
            <person name="Zhu J.G."/>
            <person name="Ruan X.D."/>
            <person name="Zhao L."/>
            <person name="Wei J.T."/>
            <person name="Ye R.Z."/>
            <person name="Que T.C."/>
            <person name="Du C.H."/>
            <person name="Zhou Y.H."/>
            <person name="Cheng J.X."/>
            <person name="Dai P.F."/>
            <person name="Guo W.B."/>
            <person name="Han X.H."/>
            <person name="Huang E.J."/>
            <person name="Li L.F."/>
            <person name="Wei W."/>
            <person name="Gao Y.C."/>
            <person name="Liu J.Z."/>
            <person name="Shao H.Z."/>
            <person name="Wang X."/>
            <person name="Wang C.C."/>
            <person name="Yang T.C."/>
            <person name="Huo Q.B."/>
            <person name="Li W."/>
            <person name="Chen H.Y."/>
            <person name="Chen S.E."/>
            <person name="Zhou L.G."/>
            <person name="Ni X.B."/>
            <person name="Tian J.H."/>
            <person name="Sheng Y."/>
            <person name="Liu T."/>
            <person name="Pan Y.S."/>
            <person name="Xia L.Y."/>
            <person name="Li J."/>
            <person name="Zhao F."/>
            <person name="Cao W.C."/>
        </authorList>
    </citation>
    <scope>NUCLEOTIDE SEQUENCE</scope>
    <source>
        <strain evidence="2">Rsan-2018</strain>
    </source>
</reference>
<keyword evidence="3" id="KW-1185">Reference proteome</keyword>
<feature type="region of interest" description="Disordered" evidence="1">
    <location>
        <begin position="1"/>
        <end position="43"/>
    </location>
</feature>
<sequence length="96" mass="9935">MAAVRRGVISGGHTGNGGRASTPPYAQPDVTTREPGQRSRYPALVLPQPTSRCSAGVGRPFPLLHDTPAGPPGALGHDVVRSHCRHSPVIPSSPCP</sequence>
<gene>
    <name evidence="2" type="ORF">HPB52_023362</name>
</gene>
<feature type="compositionally biased region" description="Gly residues" evidence="1">
    <location>
        <begin position="9"/>
        <end position="18"/>
    </location>
</feature>
<dbReference type="EMBL" id="JABSTV010001247">
    <property type="protein sequence ID" value="KAH7973297.1"/>
    <property type="molecule type" value="Genomic_DNA"/>
</dbReference>
<dbReference type="AlphaFoldDB" id="A0A9D4QBB4"/>
<accession>A0A9D4QBB4</accession>
<protein>
    <submittedName>
        <fullName evidence="2">Uncharacterized protein</fullName>
    </submittedName>
</protein>
<evidence type="ECO:0000313" key="3">
    <source>
        <dbReference type="Proteomes" id="UP000821837"/>
    </source>
</evidence>
<proteinExistence type="predicted"/>
<evidence type="ECO:0000313" key="2">
    <source>
        <dbReference type="EMBL" id="KAH7973297.1"/>
    </source>
</evidence>